<organism evidence="1 2">
    <name type="scientific">Zostera marina</name>
    <name type="common">Eelgrass</name>
    <dbReference type="NCBI Taxonomy" id="29655"/>
    <lineage>
        <taxon>Eukaryota</taxon>
        <taxon>Viridiplantae</taxon>
        <taxon>Streptophyta</taxon>
        <taxon>Embryophyta</taxon>
        <taxon>Tracheophyta</taxon>
        <taxon>Spermatophyta</taxon>
        <taxon>Magnoliopsida</taxon>
        <taxon>Liliopsida</taxon>
        <taxon>Zosteraceae</taxon>
        <taxon>Zostera</taxon>
    </lineage>
</organism>
<keyword evidence="2" id="KW-1185">Reference proteome</keyword>
<protein>
    <submittedName>
        <fullName evidence="1">Uncharacterized protein</fullName>
    </submittedName>
</protein>
<evidence type="ECO:0000313" key="2">
    <source>
        <dbReference type="Proteomes" id="UP000036987"/>
    </source>
</evidence>
<accession>A0A0K9PER8</accession>
<dbReference type="Proteomes" id="UP000036987">
    <property type="component" value="Unassembled WGS sequence"/>
</dbReference>
<name>A0A0K9PER8_ZOSMR</name>
<dbReference type="STRING" id="29655.A0A0K9PER8"/>
<proteinExistence type="predicted"/>
<gene>
    <name evidence="1" type="ORF">ZOSMA_28G00650</name>
</gene>
<dbReference type="PANTHER" id="PTHR12048">
    <property type="entry name" value="CCAAT-BINDING FACTOR-RELATED"/>
    <property type="match status" value="1"/>
</dbReference>
<comment type="caution">
    <text evidence="1">The sequence shown here is derived from an EMBL/GenBank/DDBJ whole genome shotgun (WGS) entry which is preliminary data.</text>
</comment>
<reference evidence="2" key="1">
    <citation type="journal article" date="2016" name="Nature">
        <title>The genome of the seagrass Zostera marina reveals angiosperm adaptation to the sea.</title>
        <authorList>
            <person name="Olsen J.L."/>
            <person name="Rouze P."/>
            <person name="Verhelst B."/>
            <person name="Lin Y.-C."/>
            <person name="Bayer T."/>
            <person name="Collen J."/>
            <person name="Dattolo E."/>
            <person name="De Paoli E."/>
            <person name="Dittami S."/>
            <person name="Maumus F."/>
            <person name="Michel G."/>
            <person name="Kersting A."/>
            <person name="Lauritano C."/>
            <person name="Lohaus R."/>
            <person name="Toepel M."/>
            <person name="Tonon T."/>
            <person name="Vanneste K."/>
            <person name="Amirebrahimi M."/>
            <person name="Brakel J."/>
            <person name="Bostroem C."/>
            <person name="Chovatia M."/>
            <person name="Grimwood J."/>
            <person name="Jenkins J.W."/>
            <person name="Jueterbock A."/>
            <person name="Mraz A."/>
            <person name="Stam W.T."/>
            <person name="Tice H."/>
            <person name="Bornberg-Bauer E."/>
            <person name="Green P.J."/>
            <person name="Pearson G.A."/>
            <person name="Procaccini G."/>
            <person name="Duarte C.M."/>
            <person name="Schmutz J."/>
            <person name="Reusch T.B.H."/>
            <person name="Van de Peer Y."/>
        </authorList>
    </citation>
    <scope>NUCLEOTIDE SEQUENCE [LARGE SCALE GENOMIC DNA]</scope>
    <source>
        <strain evidence="2">cv. Finnish</strain>
    </source>
</reference>
<dbReference type="InterPro" id="IPR040155">
    <property type="entry name" value="CEBPZ/Mak21-like"/>
</dbReference>
<dbReference type="OrthoDB" id="28947at2759"/>
<dbReference type="PANTHER" id="PTHR12048:SF0">
    <property type="entry name" value="CCAAT_ENHANCER-BINDING PROTEIN ZETA"/>
    <property type="match status" value="1"/>
</dbReference>
<sequence length="91" mass="10460">MEKSPTTTASMTSAEITLFHRLLPDRKLKTFLQRPLDILPESKDGSSLLLFWCWEGNLKKRLLPDRKLKTFLQCPLDILPESKDGSSLLLF</sequence>
<dbReference type="EMBL" id="LFYR01000958">
    <property type="protein sequence ID" value="KMZ66705.1"/>
    <property type="molecule type" value="Genomic_DNA"/>
</dbReference>
<dbReference type="AlphaFoldDB" id="A0A0K9PER8"/>
<evidence type="ECO:0000313" key="1">
    <source>
        <dbReference type="EMBL" id="KMZ66705.1"/>
    </source>
</evidence>